<comment type="subcellular location">
    <subcellularLocation>
        <location evidence="1">Membrane</location>
        <topology evidence="1">Multi-pass membrane protein</topology>
    </subcellularLocation>
</comment>
<dbReference type="GO" id="GO:0032979">
    <property type="term" value="P:protein insertion into mitochondrial inner membrane from matrix"/>
    <property type="evidence" value="ECO:0007669"/>
    <property type="project" value="TreeGrafter"/>
</dbReference>
<accession>A0A0N4VJC3</accession>
<evidence type="ECO:0000313" key="6">
    <source>
        <dbReference type="WBParaSite" id="EVEC_0001094401-mRNA-1"/>
    </source>
</evidence>
<keyword evidence="4 5" id="KW-0472">Membrane</keyword>
<dbReference type="AlphaFoldDB" id="A0A0N4VJC3"/>
<dbReference type="GO" id="GO:0005743">
    <property type="term" value="C:mitochondrial inner membrane"/>
    <property type="evidence" value="ECO:0007669"/>
    <property type="project" value="UniProtKB-SubCell"/>
</dbReference>
<evidence type="ECO:0000256" key="2">
    <source>
        <dbReference type="ARBA" id="ARBA00022692"/>
    </source>
</evidence>
<name>A0A0N4VJC3_ENTVE</name>
<dbReference type="PANTHER" id="PTHR12428">
    <property type="entry name" value="OXA1"/>
    <property type="match status" value="1"/>
</dbReference>
<evidence type="ECO:0000256" key="3">
    <source>
        <dbReference type="ARBA" id="ARBA00022989"/>
    </source>
</evidence>
<organism evidence="6">
    <name type="scientific">Enterobius vermicularis</name>
    <name type="common">Human pinworm</name>
    <dbReference type="NCBI Taxonomy" id="51028"/>
    <lineage>
        <taxon>Eukaryota</taxon>
        <taxon>Metazoa</taxon>
        <taxon>Ecdysozoa</taxon>
        <taxon>Nematoda</taxon>
        <taxon>Chromadorea</taxon>
        <taxon>Rhabditida</taxon>
        <taxon>Spirurina</taxon>
        <taxon>Oxyuridomorpha</taxon>
        <taxon>Oxyuroidea</taxon>
        <taxon>Oxyuridae</taxon>
        <taxon>Enterobius</taxon>
    </lineage>
</organism>
<reference evidence="6" key="1">
    <citation type="submission" date="2017-02" db="UniProtKB">
        <authorList>
            <consortium name="WormBaseParasite"/>
        </authorList>
    </citation>
    <scope>IDENTIFICATION</scope>
</reference>
<evidence type="ECO:0000256" key="4">
    <source>
        <dbReference type="ARBA" id="ARBA00023136"/>
    </source>
</evidence>
<dbReference type="CDD" id="cd20069">
    <property type="entry name" value="5TM_Oxa1-like"/>
    <property type="match status" value="1"/>
</dbReference>
<dbReference type="PANTHER" id="PTHR12428:SF66">
    <property type="entry name" value="MITOCHONDRIAL INNER MEMBRANE PROTEIN OXA1L"/>
    <property type="match status" value="1"/>
</dbReference>
<dbReference type="WBParaSite" id="EVEC_0001094401-mRNA-1">
    <property type="protein sequence ID" value="EVEC_0001094401-mRNA-1"/>
    <property type="gene ID" value="EVEC_0001094401"/>
</dbReference>
<dbReference type="InterPro" id="IPR001708">
    <property type="entry name" value="YidC/ALB3/OXA1/COX18"/>
</dbReference>
<keyword evidence="3 5" id="KW-1133">Transmembrane helix</keyword>
<feature type="transmembrane region" description="Helical" evidence="5">
    <location>
        <begin position="47"/>
        <end position="67"/>
    </location>
</feature>
<dbReference type="GO" id="GO:0032977">
    <property type="term" value="F:membrane insertase activity"/>
    <property type="evidence" value="ECO:0007669"/>
    <property type="project" value="InterPro"/>
</dbReference>
<sequence length="279" mass="31814">LPKPSVEELASAGKSVLKELDLFSWWKPTSYLRWAIETIHIELDLPYWSTIAFTTVLRLALIYVPIVTQRNIAKQSKYAKEIQEFQTRAAAARKEGNSLLAQQILLEQFDFYKKKGIRYGQQAFILLANGFLWFQDLTVPDPYYILPIVSAGTLFTTLKLGVETGATPTQLAPTARMLMQIGIPVFVFFFVSRHGAVCLYWCISNFFSLFYYGLFRVNAVRSFLNIPPIVDNSATKTSIAGTVKDWKNWPKKTITLDDLRKEDARAFQKAGRAKPVIRK</sequence>
<evidence type="ECO:0000256" key="5">
    <source>
        <dbReference type="SAM" id="Phobius"/>
    </source>
</evidence>
<keyword evidence="2 5" id="KW-0812">Transmembrane</keyword>
<protein>
    <submittedName>
        <fullName evidence="6">Mitochondrial inner membrane protein OXA1L</fullName>
    </submittedName>
</protein>
<evidence type="ECO:0000256" key="1">
    <source>
        <dbReference type="ARBA" id="ARBA00004141"/>
    </source>
</evidence>
<proteinExistence type="predicted"/>